<dbReference type="InterPro" id="IPR025714">
    <property type="entry name" value="Methyltranfer_dom"/>
</dbReference>
<dbReference type="Proteomes" id="UP000028524">
    <property type="component" value="Unassembled WGS sequence"/>
</dbReference>
<dbReference type="EMBL" id="KL660941">
    <property type="protein sequence ID" value="KFA60248.1"/>
    <property type="molecule type" value="Genomic_DNA"/>
</dbReference>
<name>A0A084Q8G3_STAC4</name>
<evidence type="ECO:0000256" key="1">
    <source>
        <dbReference type="SAM" id="SignalP"/>
    </source>
</evidence>
<proteinExistence type="predicted"/>
<evidence type="ECO:0000259" key="2">
    <source>
        <dbReference type="Pfam" id="PF13383"/>
    </source>
</evidence>
<gene>
    <name evidence="3" type="ORF">S40285_08075</name>
</gene>
<reference evidence="3 4" key="1">
    <citation type="journal article" date="2014" name="BMC Genomics">
        <title>Comparative genome sequencing reveals chemotype-specific gene clusters in the toxigenic black mold Stachybotrys.</title>
        <authorList>
            <person name="Semeiks J."/>
            <person name="Borek D."/>
            <person name="Otwinowski Z."/>
            <person name="Grishin N.V."/>
        </authorList>
    </citation>
    <scope>NUCLEOTIDE SEQUENCE [LARGE SCALE GENOMIC DNA]</scope>
    <source>
        <strain evidence="3 4">IBT 40285</strain>
    </source>
</reference>
<keyword evidence="1" id="KW-0732">Signal</keyword>
<feature type="signal peptide" evidence="1">
    <location>
        <begin position="1"/>
        <end position="23"/>
    </location>
</feature>
<dbReference type="PANTHER" id="PTHR32026:SF10">
    <property type="entry name" value="METHYLTRANSFERASE-LIKE PROTEIN 24-RELATED"/>
    <property type="match status" value="1"/>
</dbReference>
<dbReference type="InterPro" id="IPR026913">
    <property type="entry name" value="METTL24"/>
</dbReference>
<dbReference type="Gene3D" id="3.40.50.150">
    <property type="entry name" value="Vaccinia Virus protein VP39"/>
    <property type="match status" value="1"/>
</dbReference>
<organism evidence="3 4">
    <name type="scientific">Stachybotrys chlorohalonatus (strain IBT 40285)</name>
    <dbReference type="NCBI Taxonomy" id="1283841"/>
    <lineage>
        <taxon>Eukaryota</taxon>
        <taxon>Fungi</taxon>
        <taxon>Dikarya</taxon>
        <taxon>Ascomycota</taxon>
        <taxon>Pezizomycotina</taxon>
        <taxon>Sordariomycetes</taxon>
        <taxon>Hypocreomycetidae</taxon>
        <taxon>Hypocreales</taxon>
        <taxon>Stachybotryaceae</taxon>
        <taxon>Stachybotrys</taxon>
    </lineage>
</organism>
<feature type="chain" id="PRO_5001779034" description="Methyltransferase domain-containing protein" evidence="1">
    <location>
        <begin position="24"/>
        <end position="334"/>
    </location>
</feature>
<accession>A0A084Q8G3</accession>
<sequence>MPSRIVTVAFVFATVLLLSVLNSKKTIVPEGLPSFISQPISSYLSSADPHLREKLALAEKLWLEDVENRKKMEASAGHDKQFPDGYIYPYNVWDFARPSFFCPHDLERVGTLGDGGKVVCGMSRYEKECPGPSSDINTAPELIVYSFGVNDDSSFEAALLERTNARIWGYDYSVESWAKEISPRQYSRAQFKKMAIGKTTDDSSDPPMATIWDLMKMNGHTYVDLIKMDIEGAEFDAMTSLIESVKEAHRNDGNATFPFGQLLIEMHFMNEPPGFTIPQNLKSWMSWISSIEAMGLRPINNEDNWIGDVWYGKPRFMEYTFINAMDKQRNKLLR</sequence>
<dbReference type="AlphaFoldDB" id="A0A084Q8G3"/>
<protein>
    <recommendedName>
        <fullName evidence="2">Methyltransferase domain-containing protein</fullName>
    </recommendedName>
</protein>
<dbReference type="HOGENOM" id="CLU_066046_0_0_1"/>
<dbReference type="InParanoid" id="A0A084Q8G3"/>
<dbReference type="InterPro" id="IPR029063">
    <property type="entry name" value="SAM-dependent_MTases_sf"/>
</dbReference>
<dbReference type="STRING" id="1283841.A0A084Q8G3"/>
<dbReference type="Pfam" id="PF13383">
    <property type="entry name" value="Methyltransf_22"/>
    <property type="match status" value="1"/>
</dbReference>
<dbReference type="PANTHER" id="PTHR32026">
    <property type="entry name" value="METHYLTRANSFERASE-LIKE PROTEIN 24"/>
    <property type="match status" value="1"/>
</dbReference>
<keyword evidence="4" id="KW-1185">Reference proteome</keyword>
<dbReference type="OMA" id="PRCTEYV"/>
<evidence type="ECO:0000313" key="4">
    <source>
        <dbReference type="Proteomes" id="UP000028524"/>
    </source>
</evidence>
<dbReference type="OrthoDB" id="10006218at2759"/>
<feature type="domain" description="Methyltransferase" evidence="2">
    <location>
        <begin position="96"/>
        <end position="243"/>
    </location>
</feature>
<evidence type="ECO:0000313" key="3">
    <source>
        <dbReference type="EMBL" id="KFA60248.1"/>
    </source>
</evidence>